<evidence type="ECO:0000313" key="2">
    <source>
        <dbReference type="Proteomes" id="UP000053676"/>
    </source>
</evidence>
<reference evidence="2" key="1">
    <citation type="journal article" date="2014" name="Nat. Genet.">
        <title>Genome of the human hookworm Necator americanus.</title>
        <authorList>
            <person name="Tang Y.T."/>
            <person name="Gao X."/>
            <person name="Rosa B.A."/>
            <person name="Abubucker S."/>
            <person name="Hallsworth-Pepin K."/>
            <person name="Martin J."/>
            <person name="Tyagi R."/>
            <person name="Heizer E."/>
            <person name="Zhang X."/>
            <person name="Bhonagiri-Palsikar V."/>
            <person name="Minx P."/>
            <person name="Warren W.C."/>
            <person name="Wang Q."/>
            <person name="Zhan B."/>
            <person name="Hotez P.J."/>
            <person name="Sternberg P.W."/>
            <person name="Dougall A."/>
            <person name="Gaze S.T."/>
            <person name="Mulvenna J."/>
            <person name="Sotillo J."/>
            <person name="Ranganathan S."/>
            <person name="Rabelo E.M."/>
            <person name="Wilson R.K."/>
            <person name="Felgner P.L."/>
            <person name="Bethony J."/>
            <person name="Hawdon J.M."/>
            <person name="Gasser R.B."/>
            <person name="Loukas A."/>
            <person name="Mitreva M."/>
        </authorList>
    </citation>
    <scope>NUCLEOTIDE SEQUENCE [LARGE SCALE GENOMIC DNA]</scope>
</reference>
<organism evidence="1 2">
    <name type="scientific">Necator americanus</name>
    <name type="common">Human hookworm</name>
    <dbReference type="NCBI Taxonomy" id="51031"/>
    <lineage>
        <taxon>Eukaryota</taxon>
        <taxon>Metazoa</taxon>
        <taxon>Ecdysozoa</taxon>
        <taxon>Nematoda</taxon>
        <taxon>Chromadorea</taxon>
        <taxon>Rhabditida</taxon>
        <taxon>Rhabditina</taxon>
        <taxon>Rhabditomorpha</taxon>
        <taxon>Strongyloidea</taxon>
        <taxon>Ancylostomatidae</taxon>
        <taxon>Bunostominae</taxon>
        <taxon>Necator</taxon>
    </lineage>
</organism>
<dbReference type="Proteomes" id="UP000053676">
    <property type="component" value="Unassembled WGS sequence"/>
</dbReference>
<sequence>CVSCFRSNACELLFGLYLPVNSSLGPFRREWRYFVDSRSTVLRTNLLICCVVVRNHGALKCSVEHPSRSELNNPRPKQNNSIK</sequence>
<dbReference type="KEGG" id="nai:NECAME_15249"/>
<feature type="non-terminal residue" evidence="1">
    <location>
        <position position="1"/>
    </location>
</feature>
<gene>
    <name evidence="1" type="ORF">NECAME_15249</name>
</gene>
<name>W2SJ01_NECAM</name>
<protein>
    <submittedName>
        <fullName evidence="1">Uncharacterized protein</fullName>
    </submittedName>
</protein>
<keyword evidence="2" id="KW-1185">Reference proteome</keyword>
<accession>W2SJ01</accession>
<dbReference type="AlphaFoldDB" id="W2SJ01"/>
<proteinExistence type="predicted"/>
<evidence type="ECO:0000313" key="1">
    <source>
        <dbReference type="EMBL" id="ETN69548.1"/>
    </source>
</evidence>
<dbReference type="EMBL" id="KI669095">
    <property type="protein sequence ID" value="ETN69548.1"/>
    <property type="molecule type" value="Genomic_DNA"/>
</dbReference>